<name>A0ABD3VPR8_SINWO</name>
<reference evidence="2 3" key="1">
    <citation type="submission" date="2024-11" db="EMBL/GenBank/DDBJ databases">
        <title>Chromosome-level genome assembly of the freshwater bivalve Anodonta woodiana.</title>
        <authorList>
            <person name="Chen X."/>
        </authorList>
    </citation>
    <scope>NUCLEOTIDE SEQUENCE [LARGE SCALE GENOMIC DNA]</scope>
    <source>
        <strain evidence="2">MN2024</strain>
        <tissue evidence="2">Gills</tissue>
    </source>
</reference>
<sequence>MEIEENTDSNTRQATTAFDDTYEKSTDPKRSRSSKHKKMSFREEVMLKRQKLDSFLKDRKLWDVHYFSDNIKPFLQTLHVRNQTAGVSLAPLNHVPKKAKR</sequence>
<protein>
    <submittedName>
        <fullName evidence="2">Uncharacterized protein</fullName>
    </submittedName>
</protein>
<feature type="region of interest" description="Disordered" evidence="1">
    <location>
        <begin position="1"/>
        <end position="40"/>
    </location>
</feature>
<gene>
    <name evidence="2" type="ORF">ACJMK2_005336</name>
</gene>
<comment type="caution">
    <text evidence="2">The sequence shown here is derived from an EMBL/GenBank/DDBJ whole genome shotgun (WGS) entry which is preliminary data.</text>
</comment>
<evidence type="ECO:0000256" key="1">
    <source>
        <dbReference type="SAM" id="MobiDB-lite"/>
    </source>
</evidence>
<dbReference type="EMBL" id="JBJQND010000010">
    <property type="protein sequence ID" value="KAL3863585.1"/>
    <property type="molecule type" value="Genomic_DNA"/>
</dbReference>
<evidence type="ECO:0000313" key="2">
    <source>
        <dbReference type="EMBL" id="KAL3863585.1"/>
    </source>
</evidence>
<dbReference type="Proteomes" id="UP001634394">
    <property type="component" value="Unassembled WGS sequence"/>
</dbReference>
<feature type="compositionally biased region" description="Polar residues" evidence="1">
    <location>
        <begin position="8"/>
        <end position="18"/>
    </location>
</feature>
<accession>A0ABD3VPR8</accession>
<proteinExistence type="predicted"/>
<organism evidence="2 3">
    <name type="scientific">Sinanodonta woodiana</name>
    <name type="common">Chinese pond mussel</name>
    <name type="synonym">Anodonta woodiana</name>
    <dbReference type="NCBI Taxonomy" id="1069815"/>
    <lineage>
        <taxon>Eukaryota</taxon>
        <taxon>Metazoa</taxon>
        <taxon>Spiralia</taxon>
        <taxon>Lophotrochozoa</taxon>
        <taxon>Mollusca</taxon>
        <taxon>Bivalvia</taxon>
        <taxon>Autobranchia</taxon>
        <taxon>Heteroconchia</taxon>
        <taxon>Palaeoheterodonta</taxon>
        <taxon>Unionida</taxon>
        <taxon>Unionoidea</taxon>
        <taxon>Unionidae</taxon>
        <taxon>Unioninae</taxon>
        <taxon>Sinanodonta</taxon>
    </lineage>
</organism>
<evidence type="ECO:0000313" key="3">
    <source>
        <dbReference type="Proteomes" id="UP001634394"/>
    </source>
</evidence>
<keyword evidence="3" id="KW-1185">Reference proteome</keyword>
<feature type="compositionally biased region" description="Basic and acidic residues" evidence="1">
    <location>
        <begin position="21"/>
        <end position="30"/>
    </location>
</feature>
<dbReference type="AlphaFoldDB" id="A0ABD3VPR8"/>